<sequence length="194" mass="22960">MYNAFFDYLKKFSSEPLSDGEKALIRRTFTPFKLRKRQFLLQAGDQCKYFAFIVKGAMRMYSVDDGGIEHVVRLGVEEWWMGDRESFVELTPSRYHIDAWEHCELLYVTREGTIELQNKIPAFCEMKMRLDERNMMANNRRLTSTISSSADKRYTDFVECYPELSQRFPQHIIASYLGINKDTLSRVKRLHNLK</sequence>
<dbReference type="InterPro" id="IPR014710">
    <property type="entry name" value="RmlC-like_jellyroll"/>
</dbReference>
<evidence type="ECO:0000259" key="1">
    <source>
        <dbReference type="Pfam" id="PF00027"/>
    </source>
</evidence>
<dbReference type="Gene3D" id="2.60.120.10">
    <property type="entry name" value="Jelly Rolls"/>
    <property type="match status" value="1"/>
</dbReference>
<evidence type="ECO:0000313" key="3">
    <source>
        <dbReference type="Proteomes" id="UP001319080"/>
    </source>
</evidence>
<comment type="caution">
    <text evidence="2">The sequence shown here is derived from an EMBL/GenBank/DDBJ whole genome shotgun (WGS) entry which is preliminary data.</text>
</comment>
<dbReference type="InterPro" id="IPR018490">
    <property type="entry name" value="cNMP-bd_dom_sf"/>
</dbReference>
<organism evidence="2 3">
    <name type="scientific">Dawidia cretensis</name>
    <dbReference type="NCBI Taxonomy" id="2782350"/>
    <lineage>
        <taxon>Bacteria</taxon>
        <taxon>Pseudomonadati</taxon>
        <taxon>Bacteroidota</taxon>
        <taxon>Cytophagia</taxon>
        <taxon>Cytophagales</taxon>
        <taxon>Chryseotaleaceae</taxon>
        <taxon>Dawidia</taxon>
    </lineage>
</organism>
<dbReference type="CDD" id="cd00038">
    <property type="entry name" value="CAP_ED"/>
    <property type="match status" value="1"/>
</dbReference>
<dbReference type="InterPro" id="IPR000595">
    <property type="entry name" value="cNMP-bd_dom"/>
</dbReference>
<dbReference type="AlphaFoldDB" id="A0AAP2DUR7"/>
<gene>
    <name evidence="2" type="ORF">KK062_06335</name>
</gene>
<accession>A0AAP2DUR7</accession>
<protein>
    <submittedName>
        <fullName evidence="2">Crp/Fnr family transcriptional regulator</fullName>
    </submittedName>
</protein>
<feature type="domain" description="Cyclic nucleotide-binding" evidence="1">
    <location>
        <begin position="33"/>
        <end position="115"/>
    </location>
</feature>
<reference evidence="2 3" key="1">
    <citation type="submission" date="2021-05" db="EMBL/GenBank/DDBJ databases">
        <title>A Polyphasic approach of four new species of the genus Ohtaekwangia: Ohtaekwangia histidinii sp. nov., Ohtaekwangia cretensis sp. nov., Ohtaekwangia indiensis sp. nov., Ohtaekwangia reichenbachii sp. nov. from diverse environment.</title>
        <authorList>
            <person name="Octaviana S."/>
        </authorList>
    </citation>
    <scope>NUCLEOTIDE SEQUENCE [LARGE SCALE GENOMIC DNA]</scope>
    <source>
        <strain evidence="2 3">PWU5</strain>
    </source>
</reference>
<keyword evidence="3" id="KW-1185">Reference proteome</keyword>
<proteinExistence type="predicted"/>
<dbReference type="Proteomes" id="UP001319080">
    <property type="component" value="Unassembled WGS sequence"/>
</dbReference>
<dbReference type="Pfam" id="PF00027">
    <property type="entry name" value="cNMP_binding"/>
    <property type="match status" value="1"/>
</dbReference>
<dbReference type="RefSeq" id="WP_254083421.1">
    <property type="nucleotide sequence ID" value="NZ_JAHESE010000004.1"/>
</dbReference>
<dbReference type="EMBL" id="JAHESE010000004">
    <property type="protein sequence ID" value="MBT1707828.1"/>
    <property type="molecule type" value="Genomic_DNA"/>
</dbReference>
<evidence type="ECO:0000313" key="2">
    <source>
        <dbReference type="EMBL" id="MBT1707828.1"/>
    </source>
</evidence>
<name>A0AAP2DUR7_9BACT</name>
<dbReference type="SUPFAM" id="SSF51206">
    <property type="entry name" value="cAMP-binding domain-like"/>
    <property type="match status" value="1"/>
</dbReference>